<accession>A0A1Y2M5A3</accession>
<dbReference type="STRING" id="105696.A0A1Y2M5A3"/>
<dbReference type="AlphaFoldDB" id="A0A1Y2M5A3"/>
<comment type="subcellular location">
    <subcellularLocation>
        <location evidence="1">Nucleus</location>
    </subcellularLocation>
</comment>
<evidence type="ECO:0000256" key="1">
    <source>
        <dbReference type="ARBA" id="ARBA00004123"/>
    </source>
</evidence>
<dbReference type="PANTHER" id="PTHR31001:SF90">
    <property type="entry name" value="CENTROMERE DNA-BINDING PROTEIN COMPLEX CBF3 SUBUNIT B"/>
    <property type="match status" value="1"/>
</dbReference>
<keyword evidence="2" id="KW-0479">Metal-binding</keyword>
<gene>
    <name evidence="6" type="ORF">B5807_04370</name>
</gene>
<dbReference type="PANTHER" id="PTHR31001">
    <property type="entry name" value="UNCHARACTERIZED TRANSCRIPTIONAL REGULATORY PROTEIN"/>
    <property type="match status" value="1"/>
</dbReference>
<evidence type="ECO:0000313" key="6">
    <source>
        <dbReference type="EMBL" id="OSS51009.1"/>
    </source>
</evidence>
<keyword evidence="7" id="KW-1185">Reference proteome</keyword>
<evidence type="ECO:0000313" key="7">
    <source>
        <dbReference type="Proteomes" id="UP000193240"/>
    </source>
</evidence>
<feature type="compositionally biased region" description="Polar residues" evidence="4">
    <location>
        <begin position="138"/>
        <end position="158"/>
    </location>
</feature>
<dbReference type="Pfam" id="PF04082">
    <property type="entry name" value="Fungal_trans"/>
    <property type="match status" value="1"/>
</dbReference>
<dbReference type="CDD" id="cd00067">
    <property type="entry name" value="GAL4"/>
    <property type="match status" value="1"/>
</dbReference>
<dbReference type="GO" id="GO:0005634">
    <property type="term" value="C:nucleus"/>
    <property type="evidence" value="ECO:0007669"/>
    <property type="project" value="UniProtKB-SubCell"/>
</dbReference>
<keyword evidence="3" id="KW-0539">Nucleus</keyword>
<feature type="region of interest" description="Disordered" evidence="4">
    <location>
        <begin position="136"/>
        <end position="158"/>
    </location>
</feature>
<dbReference type="SMART" id="SM00066">
    <property type="entry name" value="GAL4"/>
    <property type="match status" value="1"/>
</dbReference>
<evidence type="ECO:0000259" key="5">
    <source>
        <dbReference type="PROSITE" id="PS50048"/>
    </source>
</evidence>
<evidence type="ECO:0000256" key="4">
    <source>
        <dbReference type="SAM" id="MobiDB-lite"/>
    </source>
</evidence>
<dbReference type="GO" id="GO:0003677">
    <property type="term" value="F:DNA binding"/>
    <property type="evidence" value="ECO:0007669"/>
    <property type="project" value="InterPro"/>
</dbReference>
<dbReference type="PROSITE" id="PS50048">
    <property type="entry name" value="ZN2_CY6_FUNGAL_2"/>
    <property type="match status" value="1"/>
</dbReference>
<dbReference type="CDD" id="cd12148">
    <property type="entry name" value="fungal_TF_MHR"/>
    <property type="match status" value="1"/>
</dbReference>
<dbReference type="InterPro" id="IPR036864">
    <property type="entry name" value="Zn2-C6_fun-type_DNA-bd_sf"/>
</dbReference>
<proteinExistence type="predicted"/>
<dbReference type="InterPro" id="IPR007219">
    <property type="entry name" value="XnlR_reg_dom"/>
</dbReference>
<dbReference type="InParanoid" id="A0A1Y2M5A3"/>
<evidence type="ECO:0000256" key="3">
    <source>
        <dbReference type="ARBA" id="ARBA00023242"/>
    </source>
</evidence>
<dbReference type="GO" id="GO:0000981">
    <property type="term" value="F:DNA-binding transcription factor activity, RNA polymerase II-specific"/>
    <property type="evidence" value="ECO:0007669"/>
    <property type="project" value="InterPro"/>
</dbReference>
<dbReference type="InterPro" id="IPR001138">
    <property type="entry name" value="Zn2Cys6_DnaBD"/>
</dbReference>
<evidence type="ECO:0000256" key="2">
    <source>
        <dbReference type="ARBA" id="ARBA00022723"/>
    </source>
</evidence>
<name>A0A1Y2M5A3_EPING</name>
<dbReference type="PROSITE" id="PS00463">
    <property type="entry name" value="ZN2_CY6_FUNGAL_1"/>
    <property type="match status" value="1"/>
</dbReference>
<dbReference type="OMA" id="VVCQHEG"/>
<protein>
    <recommendedName>
        <fullName evidence="5">Zn(2)-C6 fungal-type domain-containing protein</fullName>
    </recommendedName>
</protein>
<dbReference type="InterPro" id="IPR050613">
    <property type="entry name" value="Sec_Metabolite_Reg"/>
</dbReference>
<reference evidence="6 7" key="1">
    <citation type="journal article" date="2017" name="Genome Announc.">
        <title>Genome sequence of the saprophytic ascomycete Epicoccum nigrum ICMP 19927 strain isolated from New Zealand.</title>
        <authorList>
            <person name="Fokin M."/>
            <person name="Fleetwood D."/>
            <person name="Weir B.S."/>
            <person name="Villas-Boas S.G."/>
        </authorList>
    </citation>
    <scope>NUCLEOTIDE SEQUENCE [LARGE SCALE GENOMIC DNA]</scope>
    <source>
        <strain evidence="6 7">ICMP 19927</strain>
    </source>
</reference>
<dbReference type="EMBL" id="KZ107841">
    <property type="protein sequence ID" value="OSS51009.1"/>
    <property type="molecule type" value="Genomic_DNA"/>
</dbReference>
<dbReference type="Proteomes" id="UP000193240">
    <property type="component" value="Unassembled WGS sequence"/>
</dbReference>
<organism evidence="6 7">
    <name type="scientific">Epicoccum nigrum</name>
    <name type="common">Soil fungus</name>
    <name type="synonym">Epicoccum purpurascens</name>
    <dbReference type="NCBI Taxonomy" id="105696"/>
    <lineage>
        <taxon>Eukaryota</taxon>
        <taxon>Fungi</taxon>
        <taxon>Dikarya</taxon>
        <taxon>Ascomycota</taxon>
        <taxon>Pezizomycotina</taxon>
        <taxon>Dothideomycetes</taxon>
        <taxon>Pleosporomycetidae</taxon>
        <taxon>Pleosporales</taxon>
        <taxon>Pleosporineae</taxon>
        <taxon>Didymellaceae</taxon>
        <taxon>Epicoccum</taxon>
    </lineage>
</organism>
<dbReference type="GO" id="GO:0006351">
    <property type="term" value="P:DNA-templated transcription"/>
    <property type="evidence" value="ECO:0007669"/>
    <property type="project" value="InterPro"/>
</dbReference>
<feature type="domain" description="Zn(2)-C6 fungal-type" evidence="5">
    <location>
        <begin position="17"/>
        <end position="46"/>
    </location>
</feature>
<dbReference type="Pfam" id="PF00172">
    <property type="entry name" value="Zn_clus"/>
    <property type="match status" value="1"/>
</dbReference>
<dbReference type="Gene3D" id="4.10.240.10">
    <property type="entry name" value="Zn(2)-C6 fungal-type DNA-binding domain"/>
    <property type="match status" value="1"/>
</dbReference>
<dbReference type="SUPFAM" id="SSF57701">
    <property type="entry name" value="Zn2/Cys6 DNA-binding domain"/>
    <property type="match status" value="1"/>
</dbReference>
<sequence length="778" mass="85782">MSDLNIRQRPGRRKHTSCDFCRARKLRCDRPLPCTSCKTRGKKCILEGVPTIPAALSGHCGPSTVESILPVASVAPVTSEPQIPVIRSAPFQQTPNPGFPPSPCLLVSASSLPQDDLLAEIQAFRQLAQRLESRIQERTTNTNQKGSSNGLSPFESSASEGQLVSPASLGQVGDVVAHLERVSMSQSSLNPVYGHDLVFSVSSIQAIPEAPTYTTQLGKPTPCVWLPLQAEVNVLVECYIQDLSYIQHVIHPPSLPEIIDEIYRQVSGQAPIQSGHLILLLSIISCATHIWGSRENDDNEYHQFVSAPQANAQTPLWVKSAYAVLNAAQNSATPSLETIQGIIILSFVISNLEGVSMRYRSLISTGLLCARELGLHRIDSPHNEHATSPLRVEMSRRAWWYLVATDWLLAARYGGPNEGIYQTHPRHMTVNRPLNINDADIGSNGIAAERPATEPTDMSYFLERLRLAEISRSIVDHSLMSATNLGRPSSHTQLMAMDFELDQMIKNMPPFFQLENYEHVSDPRKTSSIFIQAYMLNSLMHTQRCKLHITYLTSESRDNPTYAASRNMCLRSAQQITRAETQLLRSQHPFVRVRLRLAAILYSIFMASIVLLMDVCVHRPSSLQRELLNGDAAEALKILKDARDHSLAAAKLFGSLMQIVERHCAQHPQLPVTQTTAVPSSTHTGFAPVGPSHLPPASSIIFSSMHASSLPRQSSMAFLSDPAIPNYAGVRDDAGRGKAYEATVLGTTLPTQDMEDIIGMENIEWEDLFSDVLSSSLF</sequence>
<dbReference type="GO" id="GO:0008270">
    <property type="term" value="F:zinc ion binding"/>
    <property type="evidence" value="ECO:0007669"/>
    <property type="project" value="InterPro"/>
</dbReference>